<gene>
    <name evidence="2" type="ORF">GV368_00905</name>
</gene>
<dbReference type="Proteomes" id="UP000669605">
    <property type="component" value="Unassembled WGS sequence"/>
</dbReference>
<organism evidence="2 3">
    <name type="scientific">Tepidiphilus baoligensis</name>
    <dbReference type="NCBI Taxonomy" id="2698687"/>
    <lineage>
        <taxon>Bacteria</taxon>
        <taxon>Pseudomonadati</taxon>
        <taxon>Pseudomonadota</taxon>
        <taxon>Hydrogenophilia</taxon>
        <taxon>Hydrogenophilales</taxon>
        <taxon>Hydrogenophilaceae</taxon>
        <taxon>Tepidiphilus</taxon>
    </lineage>
</organism>
<name>A0ABX1QK28_9PROT</name>
<dbReference type="PANTHER" id="PTHR30296">
    <property type="entry name" value="UNCHARACTERIZED PROTEIN YKGE"/>
    <property type="match status" value="1"/>
</dbReference>
<dbReference type="EMBL" id="JAAAUB010000001">
    <property type="protein sequence ID" value="NMH15690.1"/>
    <property type="molecule type" value="Genomic_DNA"/>
</dbReference>
<feature type="domain" description="Cysteine-rich" evidence="1">
    <location>
        <begin position="140"/>
        <end position="224"/>
    </location>
</feature>
<feature type="domain" description="Cysteine-rich" evidence="1">
    <location>
        <begin position="11"/>
        <end position="92"/>
    </location>
</feature>
<keyword evidence="3" id="KW-1185">Reference proteome</keyword>
<proteinExistence type="predicted"/>
<dbReference type="InterPro" id="IPR004017">
    <property type="entry name" value="Cys_rich_dom"/>
</dbReference>
<evidence type="ECO:0000259" key="1">
    <source>
        <dbReference type="Pfam" id="PF02754"/>
    </source>
</evidence>
<comment type="caution">
    <text evidence="2">The sequence shown here is derived from an EMBL/GenBank/DDBJ whole genome shotgun (WGS) entry which is preliminary data.</text>
</comment>
<evidence type="ECO:0000313" key="2">
    <source>
        <dbReference type="EMBL" id="NMH15690.1"/>
    </source>
</evidence>
<accession>A0ABX1QK28</accession>
<dbReference type="PANTHER" id="PTHR30296:SF0">
    <property type="entry name" value="LACTATE UTILIZATION PROTEIN A"/>
    <property type="match status" value="1"/>
</dbReference>
<dbReference type="RefSeq" id="WP_142804849.1">
    <property type="nucleotide sequence ID" value="NZ_JAAAUB010000001.1"/>
</dbReference>
<evidence type="ECO:0000313" key="3">
    <source>
        <dbReference type="Proteomes" id="UP000669605"/>
    </source>
</evidence>
<protein>
    <submittedName>
        <fullName evidence="2">(Fe-S)-binding protein</fullName>
    </submittedName>
</protein>
<dbReference type="Pfam" id="PF02754">
    <property type="entry name" value="CCG"/>
    <property type="match status" value="2"/>
</dbReference>
<reference evidence="2 3" key="1">
    <citation type="journal article" date="2020" name="Curr. Microbiol.">
        <title>Tepidiphilus baoligensis sp. nov., a Novel Bacterium of the Family Hydrogenophilaceae Isolated from an Oil Reservoir.</title>
        <authorList>
            <person name="Zhang X."/>
            <person name="Wang G."/>
            <person name="Ma X."/>
            <person name="Yu J."/>
            <person name="You J."/>
            <person name="Xue Y."/>
            <person name="Ma Y."/>
        </authorList>
    </citation>
    <scope>NUCLEOTIDE SEQUENCE [LARGE SCALE GENOMIC DNA]</scope>
    <source>
        <strain evidence="2 3">B18-69</strain>
    </source>
</reference>
<sequence length="256" mass="27793">MSSPPGRAGTVGLFATCLMNAMRPNIGFAAARLLEDAGWRVEVPREQTCCGQPAYNGGDEDAARALARRTIAQFEAFDALVAPSGSCLATLKYDYPRLLRDDPLWAGRAQALADKSWEILTFLHERVGVEHIRSRFPHRVVYHDSCSGLRQLGIREAPRALLARVEGLQLVEAEEREVCCGFGGTFSVKYPALSERLAENKVQRLLATRAEVVLGGDLGCLLHLAGRLSRICAPVRVYHTVEVLAGLADGPGIGQA</sequence>